<comment type="subcellular location">
    <subcellularLocation>
        <location evidence="1">Membrane</location>
    </subcellularLocation>
</comment>
<proteinExistence type="predicted"/>
<dbReference type="GO" id="GO:0034066">
    <property type="term" value="C:Ric1-Rgp1 guanyl-nucleotide exchange factor complex"/>
    <property type="evidence" value="ECO:0007669"/>
    <property type="project" value="InterPro"/>
</dbReference>
<evidence type="ECO:0000313" key="4">
    <source>
        <dbReference type="EMBL" id="KAG9323219.1"/>
    </source>
</evidence>
<name>A0A9P8A6E3_MORAP</name>
<dbReference type="EMBL" id="JAIFTL010000110">
    <property type="protein sequence ID" value="KAG9323219.1"/>
    <property type="molecule type" value="Genomic_DNA"/>
</dbReference>
<dbReference type="InterPro" id="IPR009771">
    <property type="entry name" value="RIC1_C"/>
</dbReference>
<evidence type="ECO:0000256" key="1">
    <source>
        <dbReference type="ARBA" id="ARBA00004370"/>
    </source>
</evidence>
<dbReference type="PANTHER" id="PTHR22746">
    <property type="entry name" value="RAB6A-GEF COMPLEX PARTNER PROTEIN 1"/>
    <property type="match status" value="1"/>
</dbReference>
<organism evidence="4 5">
    <name type="scientific">Mortierella alpina</name>
    <name type="common">Oleaginous fungus</name>
    <name type="synonym">Mortierella renispora</name>
    <dbReference type="NCBI Taxonomy" id="64518"/>
    <lineage>
        <taxon>Eukaryota</taxon>
        <taxon>Fungi</taxon>
        <taxon>Fungi incertae sedis</taxon>
        <taxon>Mucoromycota</taxon>
        <taxon>Mortierellomycotina</taxon>
        <taxon>Mortierellomycetes</taxon>
        <taxon>Mortierellales</taxon>
        <taxon>Mortierellaceae</taxon>
        <taxon>Mortierella</taxon>
    </lineage>
</organism>
<dbReference type="Gene3D" id="2.130.10.10">
    <property type="entry name" value="YVTN repeat-like/Quinoprotein amine dehydrogenase"/>
    <property type="match status" value="1"/>
</dbReference>
<dbReference type="InterPro" id="IPR036322">
    <property type="entry name" value="WD40_repeat_dom_sf"/>
</dbReference>
<dbReference type="InterPro" id="IPR015943">
    <property type="entry name" value="WD40/YVTN_repeat-like_dom_sf"/>
</dbReference>
<evidence type="ECO:0000313" key="5">
    <source>
        <dbReference type="Proteomes" id="UP000717515"/>
    </source>
</evidence>
<dbReference type="SUPFAM" id="SSF50978">
    <property type="entry name" value="WD40 repeat-like"/>
    <property type="match status" value="2"/>
</dbReference>
<evidence type="ECO:0000259" key="3">
    <source>
        <dbReference type="Pfam" id="PF07064"/>
    </source>
</evidence>
<dbReference type="Proteomes" id="UP000717515">
    <property type="component" value="Unassembled WGS sequence"/>
</dbReference>
<dbReference type="Pfam" id="PF25440">
    <property type="entry name" value="Beta-prop_RIC1_2nd"/>
    <property type="match status" value="1"/>
</dbReference>
<sequence>MYWATGSARVLAVEPSALKLSADGEDEELELVLPVITSGQDQGGDIESNSQNGITSRIVKGAGSGIVDMARNEQGSLWATITRESIQLWVHRPVGVISKVVRTPKSLLDHGANQRVLWKPDSTMLVVVTEQSFLHLYKIAPQGHDGASYQLTNSKSYALGPGEGVGFPDLTIKFKMTIKMDAGVSSLIGLDSDIIVATVNPPAVQLIPWLGKVDVKTCLIRHMNFLLDKSVMIVAMSRFPKSTTQTWCMSDGKAYIVYYTPNASDSGSPSSVSSNGESWYGFCFHGNPEGFDKQDAGVVAASNPEYSLLAIGTRGGDVRLFKSGEHAGQWVFSHKLALKESQGYASGSPPDRILSLAWNSDGSALAVGQESRCPSVWSVYGRRLFPSASHDVPSLKNATEDPYLQGSRALFWSAGNMDLIVLGSDDSSSNFYAIPCAKALPSVQNHLSSAPQCLLHLNDRLLVYTEGHRQDVSSTINPDTFVWNNVMVPAVYLSDNWPIRYSCLSPDGHYLAIAGRRGLAHYNLHSCRWRLFGNWQQEQSFRCRGGLAWFKNILIAGCETIEDQKFELRLYQRENNLDNNDVIFTEQFESRIAHISVWRSSLLVYTTNNTLYCYSLGSAKRIDLQLVWKTSLQDIVESPALLKSVSILTTEGHDGAECTHITLLVDGKIYFLRPEFLADGNVRLSFRQITEKAEYYWITRSAHDANDFSLWAFNGKTLKMWWNIFGTAGTERSLAAFAKHNFLEMDIDFYPLAILPERGIVLGLEPEIAVHKPKSLAMFKMATKTHLFLQTILRHVLTHNIDGEWEAYEFAKHYQELGYFGHALEILLHNVLEDEAESDIGFEEGKPCAMHGDAVFACALQCVADAKSLFFSMTGAVLPRVVSFLQQFPHYLDVIVSCARKTEVALWEYLFSIVGAPKDLFERCLAADQLKTATSYLLILHTLEPLQTTSQDTVRLLEKTLQAQDYELCKELVRFLNSIDATGATLQQALSMVSVANA</sequence>
<dbReference type="InterPro" id="IPR040096">
    <property type="entry name" value="Ric1"/>
</dbReference>
<gene>
    <name evidence="4" type="ORF">KVV02_007951</name>
</gene>
<dbReference type="GO" id="GO:0006886">
    <property type="term" value="P:intracellular protein transport"/>
    <property type="evidence" value="ECO:0007669"/>
    <property type="project" value="InterPro"/>
</dbReference>
<dbReference type="PANTHER" id="PTHR22746:SF10">
    <property type="entry name" value="GUANINE NUCLEOTIDE EXCHANGE FACTOR SUBUNIT RIC1"/>
    <property type="match status" value="1"/>
</dbReference>
<keyword evidence="2" id="KW-0472">Membrane</keyword>
<protein>
    <recommendedName>
        <fullName evidence="3">RIC1 C-terminal alpha solenoid region domain-containing protein</fullName>
    </recommendedName>
</protein>
<comment type="caution">
    <text evidence="4">The sequence shown here is derived from an EMBL/GenBank/DDBJ whole genome shotgun (WGS) entry which is preliminary data.</text>
</comment>
<accession>A0A9P8A6E3</accession>
<dbReference type="Pfam" id="PF07064">
    <property type="entry name" value="RIC1"/>
    <property type="match status" value="1"/>
</dbReference>
<dbReference type="GO" id="GO:0000139">
    <property type="term" value="C:Golgi membrane"/>
    <property type="evidence" value="ECO:0007669"/>
    <property type="project" value="TreeGrafter"/>
</dbReference>
<feature type="domain" description="RIC1 C-terminal alpha solenoid region" evidence="3">
    <location>
        <begin position="791"/>
        <end position="993"/>
    </location>
</feature>
<dbReference type="GO" id="GO:0042147">
    <property type="term" value="P:retrograde transport, endosome to Golgi"/>
    <property type="evidence" value="ECO:0007669"/>
    <property type="project" value="TreeGrafter"/>
</dbReference>
<dbReference type="AlphaFoldDB" id="A0A9P8A6E3"/>
<dbReference type="GO" id="GO:0005829">
    <property type="term" value="C:cytosol"/>
    <property type="evidence" value="ECO:0007669"/>
    <property type="project" value="TreeGrafter"/>
</dbReference>
<evidence type="ECO:0000256" key="2">
    <source>
        <dbReference type="ARBA" id="ARBA00023136"/>
    </source>
</evidence>
<reference evidence="4" key="1">
    <citation type="submission" date="2021-07" db="EMBL/GenBank/DDBJ databases">
        <title>Draft genome of Mortierella alpina, strain LL118, isolated from an aspen leaf litter sample.</title>
        <authorList>
            <person name="Yang S."/>
            <person name="Vinatzer B.A."/>
        </authorList>
    </citation>
    <scope>NUCLEOTIDE SEQUENCE</scope>
    <source>
        <strain evidence="4">LL118</strain>
    </source>
</reference>